<proteinExistence type="predicted"/>
<evidence type="ECO:0000313" key="1">
    <source>
        <dbReference type="EMBL" id="GAA1694750.1"/>
    </source>
</evidence>
<evidence type="ECO:0000313" key="2">
    <source>
        <dbReference type="Proteomes" id="UP001500280"/>
    </source>
</evidence>
<gene>
    <name evidence="1" type="ORF">GCM10009745_45460</name>
</gene>
<dbReference type="Proteomes" id="UP001500280">
    <property type="component" value="Unassembled WGS sequence"/>
</dbReference>
<comment type="caution">
    <text evidence="1">The sequence shown here is derived from an EMBL/GenBank/DDBJ whole genome shotgun (WGS) entry which is preliminary data.</text>
</comment>
<sequence length="75" mass="8017">MTRATVRIVSNQSGIGSLLMRGPLVLSPDRCWSGVRGGRSLHGCTVPLDAARTTMAVKTRPVVRTIAPRRVTFAG</sequence>
<protein>
    <submittedName>
        <fullName evidence="1">Uncharacterized protein</fullName>
    </submittedName>
</protein>
<name>A0ABN2HXB2_9ACTN</name>
<organism evidence="1 2">
    <name type="scientific">Kribbella yunnanensis</name>
    <dbReference type="NCBI Taxonomy" id="190194"/>
    <lineage>
        <taxon>Bacteria</taxon>
        <taxon>Bacillati</taxon>
        <taxon>Actinomycetota</taxon>
        <taxon>Actinomycetes</taxon>
        <taxon>Propionibacteriales</taxon>
        <taxon>Kribbellaceae</taxon>
        <taxon>Kribbella</taxon>
    </lineage>
</organism>
<keyword evidence="2" id="KW-1185">Reference proteome</keyword>
<accession>A0ABN2HXB2</accession>
<reference evidence="1 2" key="1">
    <citation type="journal article" date="2019" name="Int. J. Syst. Evol. Microbiol.">
        <title>The Global Catalogue of Microorganisms (GCM) 10K type strain sequencing project: providing services to taxonomists for standard genome sequencing and annotation.</title>
        <authorList>
            <consortium name="The Broad Institute Genomics Platform"/>
            <consortium name="The Broad Institute Genome Sequencing Center for Infectious Disease"/>
            <person name="Wu L."/>
            <person name="Ma J."/>
        </authorList>
    </citation>
    <scope>NUCLEOTIDE SEQUENCE [LARGE SCALE GENOMIC DNA]</scope>
    <source>
        <strain evidence="1 2">JCM 14307</strain>
    </source>
</reference>
<dbReference type="EMBL" id="BAAANF010000016">
    <property type="protein sequence ID" value="GAA1694750.1"/>
    <property type="molecule type" value="Genomic_DNA"/>
</dbReference>